<dbReference type="EMBL" id="CH473955">
    <property type="protein sequence ID" value="EDM10162.1"/>
    <property type="molecule type" value="Genomic_DNA"/>
</dbReference>
<gene>
    <name evidence="2" type="ORF">rCG_44752</name>
</gene>
<feature type="region of interest" description="Disordered" evidence="1">
    <location>
        <begin position="1"/>
        <end position="56"/>
    </location>
</feature>
<sequence length="56" mass="6346">MLIISTDRANLQNPSRFPKSHSSEMLEEQSTNSACLPQVNEGVYLSENKQEPLQRV</sequence>
<protein>
    <submittedName>
        <fullName evidence="2">RCG44752</fullName>
    </submittedName>
</protein>
<evidence type="ECO:0000313" key="3">
    <source>
        <dbReference type="Proteomes" id="UP000234681"/>
    </source>
</evidence>
<name>A6I554_RAT</name>
<reference evidence="3" key="1">
    <citation type="submission" date="2005-09" db="EMBL/GenBank/DDBJ databases">
        <authorList>
            <person name="Mural R.J."/>
            <person name="Li P.W."/>
            <person name="Adams M.D."/>
            <person name="Amanatides P.G."/>
            <person name="Baden-Tillson H."/>
            <person name="Barnstead M."/>
            <person name="Chin S.H."/>
            <person name="Dew I."/>
            <person name="Evans C.A."/>
            <person name="Ferriera S."/>
            <person name="Flanigan M."/>
            <person name="Fosler C."/>
            <person name="Glodek A."/>
            <person name="Gu Z."/>
            <person name="Holt R.A."/>
            <person name="Jennings D."/>
            <person name="Kraft C.L."/>
            <person name="Lu F."/>
            <person name="Nguyen T."/>
            <person name="Nusskern D.R."/>
            <person name="Pfannkoch C.M."/>
            <person name="Sitter C."/>
            <person name="Sutton G.G."/>
            <person name="Venter J.C."/>
            <person name="Wang Z."/>
            <person name="Woodage T."/>
            <person name="Zheng X.H."/>
            <person name="Zhong F."/>
        </authorList>
    </citation>
    <scope>NUCLEOTIDE SEQUENCE [LARGE SCALE GENOMIC DNA]</scope>
    <source>
        <strain>BN</strain>
        <strain evidence="3">Sprague-Dawley</strain>
    </source>
</reference>
<dbReference type="Proteomes" id="UP000234681">
    <property type="component" value="Chromosome 2"/>
</dbReference>
<accession>A6I554</accession>
<evidence type="ECO:0000256" key="1">
    <source>
        <dbReference type="SAM" id="MobiDB-lite"/>
    </source>
</evidence>
<evidence type="ECO:0000313" key="2">
    <source>
        <dbReference type="EMBL" id="EDM10162.1"/>
    </source>
</evidence>
<proteinExistence type="predicted"/>
<organism evidence="2 3">
    <name type="scientific">Rattus norvegicus</name>
    <name type="common">Rat</name>
    <dbReference type="NCBI Taxonomy" id="10116"/>
    <lineage>
        <taxon>Eukaryota</taxon>
        <taxon>Metazoa</taxon>
        <taxon>Chordata</taxon>
        <taxon>Craniata</taxon>
        <taxon>Vertebrata</taxon>
        <taxon>Euteleostomi</taxon>
        <taxon>Mammalia</taxon>
        <taxon>Eutheria</taxon>
        <taxon>Euarchontoglires</taxon>
        <taxon>Glires</taxon>
        <taxon>Rodentia</taxon>
        <taxon>Myomorpha</taxon>
        <taxon>Muroidea</taxon>
        <taxon>Muridae</taxon>
        <taxon>Murinae</taxon>
        <taxon>Rattus</taxon>
    </lineage>
</organism>
<dbReference type="AlphaFoldDB" id="A6I554"/>